<evidence type="ECO:0000313" key="2">
    <source>
        <dbReference type="EMBL" id="WPH02940.1"/>
    </source>
</evidence>
<dbReference type="Proteomes" id="UP001303373">
    <property type="component" value="Chromosome 9"/>
</dbReference>
<protein>
    <submittedName>
        <fullName evidence="2">Uncharacterized protein</fullName>
    </submittedName>
</protein>
<name>A0AAQ3RBT1_9PEZI</name>
<keyword evidence="3" id="KW-1185">Reference proteome</keyword>
<feature type="region of interest" description="Disordered" evidence="1">
    <location>
        <begin position="73"/>
        <end position="93"/>
    </location>
</feature>
<evidence type="ECO:0000256" key="1">
    <source>
        <dbReference type="SAM" id="MobiDB-lite"/>
    </source>
</evidence>
<dbReference type="EMBL" id="CP138588">
    <property type="protein sequence ID" value="WPH02940.1"/>
    <property type="molecule type" value="Genomic_DNA"/>
</dbReference>
<evidence type="ECO:0000313" key="3">
    <source>
        <dbReference type="Proteomes" id="UP001303373"/>
    </source>
</evidence>
<dbReference type="AlphaFoldDB" id="A0AAQ3RBT1"/>
<reference evidence="2 3" key="1">
    <citation type="submission" date="2023-11" db="EMBL/GenBank/DDBJ databases">
        <title>An acidophilic fungus is an integral part of prey digestion in a carnivorous sundew plant.</title>
        <authorList>
            <person name="Tsai I.J."/>
        </authorList>
    </citation>
    <scope>NUCLEOTIDE SEQUENCE [LARGE SCALE GENOMIC DNA]</scope>
    <source>
        <strain evidence="2">169a</strain>
    </source>
</reference>
<proteinExistence type="predicted"/>
<gene>
    <name evidence="2" type="ORF">R9X50_00581000</name>
</gene>
<organism evidence="2 3">
    <name type="scientific">Acrodontium crateriforme</name>
    <dbReference type="NCBI Taxonomy" id="150365"/>
    <lineage>
        <taxon>Eukaryota</taxon>
        <taxon>Fungi</taxon>
        <taxon>Dikarya</taxon>
        <taxon>Ascomycota</taxon>
        <taxon>Pezizomycotina</taxon>
        <taxon>Dothideomycetes</taxon>
        <taxon>Dothideomycetidae</taxon>
        <taxon>Mycosphaerellales</taxon>
        <taxon>Teratosphaeriaceae</taxon>
        <taxon>Acrodontium</taxon>
    </lineage>
</organism>
<accession>A0AAQ3RBT1</accession>
<sequence length="126" mass="13680">MTPAIDQVHLFNSGGDDGDDITPDPKLFISTHLFPTSLFPPTSIAKQLHPILSNQTPIMPDQELSPEDKKILEEAHKNKENPEHPAHKDHPKHHEFLKSIPKKLGGAAIFGAGATAGSDLVNSIVN</sequence>